<organism evidence="3 4">
    <name type="scientific">Gossypium australe</name>
    <dbReference type="NCBI Taxonomy" id="47621"/>
    <lineage>
        <taxon>Eukaryota</taxon>
        <taxon>Viridiplantae</taxon>
        <taxon>Streptophyta</taxon>
        <taxon>Embryophyta</taxon>
        <taxon>Tracheophyta</taxon>
        <taxon>Spermatophyta</taxon>
        <taxon>Magnoliopsida</taxon>
        <taxon>eudicotyledons</taxon>
        <taxon>Gunneridae</taxon>
        <taxon>Pentapetalae</taxon>
        <taxon>rosids</taxon>
        <taxon>malvids</taxon>
        <taxon>Malvales</taxon>
        <taxon>Malvaceae</taxon>
        <taxon>Malvoideae</taxon>
        <taxon>Gossypium</taxon>
    </lineage>
</organism>
<name>A0A5B6VQ30_9ROSI</name>
<dbReference type="InterPro" id="IPR041588">
    <property type="entry name" value="Integrase_H2C2"/>
</dbReference>
<accession>A0A5B6VQ30</accession>
<feature type="domain" description="Tf2-1-like SH3-like" evidence="2">
    <location>
        <begin position="293"/>
        <end position="358"/>
    </location>
</feature>
<dbReference type="Gene3D" id="1.10.340.70">
    <property type="match status" value="1"/>
</dbReference>
<comment type="caution">
    <text evidence="3">The sequence shown here is derived from an EMBL/GenBank/DDBJ whole genome shotgun (WGS) entry which is preliminary data.</text>
</comment>
<dbReference type="InterPro" id="IPR016197">
    <property type="entry name" value="Chromo-like_dom_sf"/>
</dbReference>
<dbReference type="Proteomes" id="UP000325315">
    <property type="component" value="Unassembled WGS sequence"/>
</dbReference>
<evidence type="ECO:0000313" key="4">
    <source>
        <dbReference type="Proteomes" id="UP000325315"/>
    </source>
</evidence>
<dbReference type="AlphaFoldDB" id="A0A5B6VQ30"/>
<gene>
    <name evidence="3" type="ORF">EPI10_016720</name>
</gene>
<dbReference type="Gene3D" id="3.30.420.10">
    <property type="entry name" value="Ribonuclease H-like superfamily/Ribonuclease H"/>
    <property type="match status" value="1"/>
</dbReference>
<evidence type="ECO:0000259" key="1">
    <source>
        <dbReference type="Pfam" id="PF17921"/>
    </source>
</evidence>
<dbReference type="PANTHER" id="PTHR45835">
    <property type="entry name" value="YALI0A06105P"/>
    <property type="match status" value="1"/>
</dbReference>
<dbReference type="Pfam" id="PF24626">
    <property type="entry name" value="SH3_Tf2-1"/>
    <property type="match status" value="1"/>
</dbReference>
<dbReference type="GO" id="GO:0003676">
    <property type="term" value="F:nucleic acid binding"/>
    <property type="evidence" value="ECO:0007669"/>
    <property type="project" value="InterPro"/>
</dbReference>
<dbReference type="EMBL" id="SMMG02000006">
    <property type="protein sequence ID" value="KAA3471065.1"/>
    <property type="molecule type" value="Genomic_DNA"/>
</dbReference>
<dbReference type="InterPro" id="IPR036397">
    <property type="entry name" value="RNaseH_sf"/>
</dbReference>
<proteinExistence type="predicted"/>
<sequence length="431" mass="50574">MTQKELNLWQKRWLELIKDYELVIDYHPGKANVVADALSRKSLFVLRAMNTRMALPDDGSILAELRARPMFLQDNCEAQKGDNNLQAKRVQCSTKMYNDLRKWYCWPSMKKDISESVSRCLICQQVKAKHQVPSGLLQPIMVPEWKWDHITMDFVTSLPLTPKKKDVIWVVVDRLMKSAHFIPVRIDYSLDKLADFYVSEIVRLHGVPLSIISNRDPSFQLSLKMAFYEVLYGRKCRTPLYWTELRENQIYGVDLVRETEKKVKVIRECLKATSNIQKSYADLKRKDIEFRVGDKVFLKLSPWKKVLRFGRKGKLSLRFIGPSEITERIGLVAYRLALPSELEKIHDVFHVSMLCRYHLDPSHVIVSSEVEIQPVKILAREVKQLRNKSISLVKVLWQRHRVEEATWELEEAMRNQYPNLFTGKIFREENP</sequence>
<dbReference type="InterPro" id="IPR012337">
    <property type="entry name" value="RNaseH-like_sf"/>
</dbReference>
<keyword evidence="4" id="KW-1185">Reference proteome</keyword>
<protein>
    <submittedName>
        <fullName evidence="3">DNA/RNA polymerases superfamily protein</fullName>
    </submittedName>
</protein>
<dbReference type="PANTHER" id="PTHR45835:SF99">
    <property type="entry name" value="CHROMO DOMAIN-CONTAINING PROTEIN-RELATED"/>
    <property type="match status" value="1"/>
</dbReference>
<dbReference type="InterPro" id="IPR056924">
    <property type="entry name" value="SH3_Tf2-1"/>
</dbReference>
<reference evidence="4" key="1">
    <citation type="journal article" date="2019" name="Plant Biotechnol. J.">
        <title>Genome sequencing of the Australian wild diploid species Gossypium australe highlights disease resistance and delayed gland morphogenesis.</title>
        <authorList>
            <person name="Cai Y."/>
            <person name="Cai X."/>
            <person name="Wang Q."/>
            <person name="Wang P."/>
            <person name="Zhang Y."/>
            <person name="Cai C."/>
            <person name="Xu Y."/>
            <person name="Wang K."/>
            <person name="Zhou Z."/>
            <person name="Wang C."/>
            <person name="Geng S."/>
            <person name="Li B."/>
            <person name="Dong Q."/>
            <person name="Hou Y."/>
            <person name="Wang H."/>
            <person name="Ai P."/>
            <person name="Liu Z."/>
            <person name="Yi F."/>
            <person name="Sun M."/>
            <person name="An G."/>
            <person name="Cheng J."/>
            <person name="Zhang Y."/>
            <person name="Shi Q."/>
            <person name="Xie Y."/>
            <person name="Shi X."/>
            <person name="Chang Y."/>
            <person name="Huang F."/>
            <person name="Chen Y."/>
            <person name="Hong S."/>
            <person name="Mi L."/>
            <person name="Sun Q."/>
            <person name="Zhang L."/>
            <person name="Zhou B."/>
            <person name="Peng R."/>
            <person name="Zhang X."/>
            <person name="Liu F."/>
        </authorList>
    </citation>
    <scope>NUCLEOTIDE SEQUENCE [LARGE SCALE GENOMIC DNA]</scope>
    <source>
        <strain evidence="4">cv. PA1801</strain>
    </source>
</reference>
<evidence type="ECO:0000259" key="2">
    <source>
        <dbReference type="Pfam" id="PF24626"/>
    </source>
</evidence>
<feature type="domain" description="Integrase zinc-binding" evidence="1">
    <location>
        <begin position="94"/>
        <end position="128"/>
    </location>
</feature>
<dbReference type="Pfam" id="PF17921">
    <property type="entry name" value="Integrase_H2C2"/>
    <property type="match status" value="1"/>
</dbReference>
<dbReference type="SUPFAM" id="SSF53098">
    <property type="entry name" value="Ribonuclease H-like"/>
    <property type="match status" value="1"/>
</dbReference>
<evidence type="ECO:0000313" key="3">
    <source>
        <dbReference type="EMBL" id="KAA3471065.1"/>
    </source>
</evidence>
<dbReference type="SUPFAM" id="SSF54160">
    <property type="entry name" value="Chromo domain-like"/>
    <property type="match status" value="1"/>
</dbReference>
<dbReference type="OrthoDB" id="850077at2759"/>